<dbReference type="PANTHER" id="PTHR47767">
    <property type="entry name" value="ADHESION G PROTEIN-COUPLED RECEPTOR G7"/>
    <property type="match status" value="1"/>
</dbReference>
<feature type="transmembrane region" description="Helical" evidence="7">
    <location>
        <begin position="320"/>
        <end position="345"/>
    </location>
</feature>
<evidence type="ECO:0000259" key="9">
    <source>
        <dbReference type="PROSITE" id="PS50261"/>
    </source>
</evidence>
<comment type="subcellular location">
    <subcellularLocation>
        <location evidence="1">Membrane</location>
        <topology evidence="1">Multi-pass membrane protein</topology>
    </subcellularLocation>
</comment>
<proteinExistence type="predicted"/>
<dbReference type="CDD" id="cd15040">
    <property type="entry name" value="7tmB2_Adhesion"/>
    <property type="match status" value="1"/>
</dbReference>
<evidence type="ECO:0000313" key="10">
    <source>
        <dbReference type="EMBL" id="KAK3733099.1"/>
    </source>
</evidence>
<feature type="domain" description="GAIN-B" evidence="8">
    <location>
        <begin position="141"/>
        <end position="313"/>
    </location>
</feature>
<dbReference type="Pfam" id="PF00002">
    <property type="entry name" value="7tm_2"/>
    <property type="match status" value="1"/>
</dbReference>
<keyword evidence="3 7" id="KW-1133">Transmembrane helix</keyword>
<feature type="transmembrane region" description="Helical" evidence="7">
    <location>
        <begin position="513"/>
        <end position="534"/>
    </location>
</feature>
<dbReference type="Gene3D" id="1.20.1070.10">
    <property type="entry name" value="Rhodopsin 7-helix transmembrane proteins"/>
    <property type="match status" value="1"/>
</dbReference>
<feature type="domain" description="G-protein coupled receptors family 2 profile 2" evidence="9">
    <location>
        <begin position="321"/>
        <end position="564"/>
    </location>
</feature>
<dbReference type="Proteomes" id="UP001283361">
    <property type="component" value="Unassembled WGS sequence"/>
</dbReference>
<keyword evidence="11" id="KW-1185">Reference proteome</keyword>
<evidence type="ECO:0000313" key="11">
    <source>
        <dbReference type="Proteomes" id="UP001283361"/>
    </source>
</evidence>
<dbReference type="Gene3D" id="2.60.220.50">
    <property type="match status" value="1"/>
</dbReference>
<keyword evidence="2 7" id="KW-0812">Transmembrane</keyword>
<evidence type="ECO:0000256" key="3">
    <source>
        <dbReference type="ARBA" id="ARBA00022989"/>
    </source>
</evidence>
<name>A0AAE0Y4S9_9GAST</name>
<evidence type="ECO:0000256" key="4">
    <source>
        <dbReference type="ARBA" id="ARBA00023136"/>
    </source>
</evidence>
<dbReference type="Pfam" id="PF01825">
    <property type="entry name" value="GPS"/>
    <property type="match status" value="1"/>
</dbReference>
<dbReference type="AlphaFoldDB" id="A0AAE0Y4S9"/>
<reference evidence="10" key="1">
    <citation type="journal article" date="2023" name="G3 (Bethesda)">
        <title>A reference genome for the long-term kleptoplast-retaining sea slug Elysia crispata morphotype clarki.</title>
        <authorList>
            <person name="Eastman K.E."/>
            <person name="Pendleton A.L."/>
            <person name="Shaikh M.A."/>
            <person name="Suttiyut T."/>
            <person name="Ogas R."/>
            <person name="Tomko P."/>
            <person name="Gavelis G."/>
            <person name="Widhalm J.R."/>
            <person name="Wisecaver J.H."/>
        </authorList>
    </citation>
    <scope>NUCLEOTIDE SEQUENCE</scope>
    <source>
        <strain evidence="10">ECLA1</strain>
    </source>
</reference>
<feature type="region of interest" description="Disordered" evidence="6">
    <location>
        <begin position="613"/>
        <end position="643"/>
    </location>
</feature>
<feature type="compositionally biased region" description="Polar residues" evidence="6">
    <location>
        <begin position="617"/>
        <end position="628"/>
    </location>
</feature>
<dbReference type="GO" id="GO:0007166">
    <property type="term" value="P:cell surface receptor signaling pathway"/>
    <property type="evidence" value="ECO:0007669"/>
    <property type="project" value="InterPro"/>
</dbReference>
<dbReference type="EMBL" id="JAWDGP010006917">
    <property type="protein sequence ID" value="KAK3733099.1"/>
    <property type="molecule type" value="Genomic_DNA"/>
</dbReference>
<keyword evidence="5" id="KW-1015">Disulfide bond</keyword>
<sequence length="643" mass="72373">MLLKLNIDKEVASKVGKELRNLTVQVEHETVTETDVVFIVDTLQKVTSVKEELPPSTIQDILDTVNEVSQFPESSLQAAQNLSDATNRILHTTDKLGALLQIEEDQTHKRIVSGGFGLEVWDIDKQAPDNETAIGIKVLKEGEETEVDYDQLVTQFSYANITYNNTEAAIYLPKGVIKSYVARKDNPKVRLVMNVYKDTSLYRQSVNQSVEGQKVNTVLNSRIIAAQLLVEGRQIRDLKGHKVVIVLEPTVSTKPNQSSEATSCAFWDFSADESRGNWNTSGCIYEKTVNGREICECNHLTNFAVLVSYYDQTMLEHKEALGYITIVGLSLSIVGLTISILSFLCIKKLRQGRPQQITFQLSIALLLSWVVFLAGLDRTSDHTGCVVVAALLHYLILASFMWMLMEAVVQYLLFVRVMNSHISHFMWKMGLPSWGLPAVPVVITLATNPDLYRGGTHYCWMSLRVFYFGFALPVGIIISANLVIFGLISVNLFRRKDMSKHSSMKTNQTMVNIKASFISFCLLGLSWIFGFLAIEHARLVFQYLFCVTSSLQGFFIFLMITARNNQIRRYWLDNVCCCLKRWVTFESSTGLSGTRSTATTQKSELMKRVLDREMTKNDSSARASTLPTMGSEKQEEILSVLDD</sequence>
<dbReference type="InterPro" id="IPR053066">
    <property type="entry name" value="ADGR_G7"/>
</dbReference>
<dbReference type="PRINTS" id="PR00249">
    <property type="entry name" value="GPCRSECRETIN"/>
</dbReference>
<feature type="transmembrane region" description="Helical" evidence="7">
    <location>
        <begin position="357"/>
        <end position="376"/>
    </location>
</feature>
<evidence type="ECO:0000256" key="2">
    <source>
        <dbReference type="ARBA" id="ARBA00022692"/>
    </source>
</evidence>
<dbReference type="InterPro" id="IPR000832">
    <property type="entry name" value="GPCR_2_secretin-like"/>
</dbReference>
<accession>A0AAE0Y4S9</accession>
<gene>
    <name evidence="10" type="ORF">RRG08_028618</name>
</gene>
<feature type="transmembrane region" description="Helical" evidence="7">
    <location>
        <begin position="540"/>
        <end position="560"/>
    </location>
</feature>
<keyword evidence="4 7" id="KW-0472">Membrane</keyword>
<dbReference type="GO" id="GO:0004930">
    <property type="term" value="F:G protein-coupled receptor activity"/>
    <property type="evidence" value="ECO:0007669"/>
    <property type="project" value="InterPro"/>
</dbReference>
<feature type="transmembrane region" description="Helical" evidence="7">
    <location>
        <begin position="388"/>
        <end position="413"/>
    </location>
</feature>
<dbReference type="SMART" id="SM00303">
    <property type="entry name" value="GPS"/>
    <property type="match status" value="1"/>
</dbReference>
<dbReference type="PROSITE" id="PS50261">
    <property type="entry name" value="G_PROTEIN_RECEP_F2_4"/>
    <property type="match status" value="1"/>
</dbReference>
<evidence type="ECO:0000256" key="5">
    <source>
        <dbReference type="ARBA" id="ARBA00023157"/>
    </source>
</evidence>
<dbReference type="GO" id="GO:0016020">
    <property type="term" value="C:membrane"/>
    <property type="evidence" value="ECO:0007669"/>
    <property type="project" value="UniProtKB-SubCell"/>
</dbReference>
<dbReference type="InterPro" id="IPR046338">
    <property type="entry name" value="GAIN_dom_sf"/>
</dbReference>
<dbReference type="InterPro" id="IPR000203">
    <property type="entry name" value="GPS"/>
</dbReference>
<feature type="transmembrane region" description="Helical" evidence="7">
    <location>
        <begin position="425"/>
        <end position="446"/>
    </location>
</feature>
<dbReference type="InterPro" id="IPR017981">
    <property type="entry name" value="GPCR_2-like_7TM"/>
</dbReference>
<comment type="caution">
    <text evidence="10">The sequence shown here is derived from an EMBL/GenBank/DDBJ whole genome shotgun (WGS) entry which is preliminary data.</text>
</comment>
<evidence type="ECO:0000259" key="8">
    <source>
        <dbReference type="PROSITE" id="PS50221"/>
    </source>
</evidence>
<evidence type="ECO:0000256" key="6">
    <source>
        <dbReference type="SAM" id="MobiDB-lite"/>
    </source>
</evidence>
<dbReference type="PROSITE" id="PS50221">
    <property type="entry name" value="GAIN_B"/>
    <property type="match status" value="1"/>
</dbReference>
<feature type="transmembrane region" description="Helical" evidence="7">
    <location>
        <begin position="466"/>
        <end position="493"/>
    </location>
</feature>
<evidence type="ECO:0000256" key="1">
    <source>
        <dbReference type="ARBA" id="ARBA00004141"/>
    </source>
</evidence>
<evidence type="ECO:0000256" key="7">
    <source>
        <dbReference type="SAM" id="Phobius"/>
    </source>
</evidence>
<organism evidence="10 11">
    <name type="scientific">Elysia crispata</name>
    <name type="common">lettuce slug</name>
    <dbReference type="NCBI Taxonomy" id="231223"/>
    <lineage>
        <taxon>Eukaryota</taxon>
        <taxon>Metazoa</taxon>
        <taxon>Spiralia</taxon>
        <taxon>Lophotrochozoa</taxon>
        <taxon>Mollusca</taxon>
        <taxon>Gastropoda</taxon>
        <taxon>Heterobranchia</taxon>
        <taxon>Euthyneura</taxon>
        <taxon>Panpulmonata</taxon>
        <taxon>Sacoglossa</taxon>
        <taxon>Placobranchoidea</taxon>
        <taxon>Plakobranchidae</taxon>
        <taxon>Elysia</taxon>
    </lineage>
</organism>
<dbReference type="InterPro" id="IPR057244">
    <property type="entry name" value="GAIN_B"/>
</dbReference>
<dbReference type="SUPFAM" id="SSF81321">
    <property type="entry name" value="Family A G protein-coupled receptor-like"/>
    <property type="match status" value="1"/>
</dbReference>
<protein>
    <submittedName>
        <fullName evidence="10">Uncharacterized protein</fullName>
    </submittedName>
</protein>